<dbReference type="InterPro" id="IPR021607">
    <property type="entry name" value="DUF3224"/>
</dbReference>
<dbReference type="Gene3D" id="2.40.350.10">
    <property type="entry name" value="SO1590-like"/>
    <property type="match status" value="1"/>
</dbReference>
<dbReference type="SUPFAM" id="SSF159238">
    <property type="entry name" value="SO1590-like"/>
    <property type="match status" value="1"/>
</dbReference>
<proteinExistence type="predicted"/>
<evidence type="ECO:0008006" key="3">
    <source>
        <dbReference type="Google" id="ProtNLM"/>
    </source>
</evidence>
<gene>
    <name evidence="1" type="ORF">GCM10010406_34480</name>
</gene>
<accession>A0ABN3M4J2</accession>
<dbReference type="InterPro" id="IPR023159">
    <property type="entry name" value="SO1590-like_sf"/>
</dbReference>
<dbReference type="EMBL" id="BAAATA010000020">
    <property type="protein sequence ID" value="GAA2495381.1"/>
    <property type="molecule type" value="Genomic_DNA"/>
</dbReference>
<dbReference type="Pfam" id="PF11528">
    <property type="entry name" value="DUF3224"/>
    <property type="match status" value="1"/>
</dbReference>
<dbReference type="Proteomes" id="UP001501358">
    <property type="component" value="Unassembled WGS sequence"/>
</dbReference>
<keyword evidence="2" id="KW-1185">Reference proteome</keyword>
<evidence type="ECO:0000313" key="1">
    <source>
        <dbReference type="EMBL" id="GAA2495381.1"/>
    </source>
</evidence>
<evidence type="ECO:0000313" key="2">
    <source>
        <dbReference type="Proteomes" id="UP001501358"/>
    </source>
</evidence>
<reference evidence="1 2" key="1">
    <citation type="journal article" date="2019" name="Int. J. Syst. Evol. Microbiol.">
        <title>The Global Catalogue of Microorganisms (GCM) 10K type strain sequencing project: providing services to taxonomists for standard genome sequencing and annotation.</title>
        <authorList>
            <consortium name="The Broad Institute Genomics Platform"/>
            <consortium name="The Broad Institute Genome Sequencing Center for Infectious Disease"/>
            <person name="Wu L."/>
            <person name="Ma J."/>
        </authorList>
    </citation>
    <scope>NUCLEOTIDE SEQUENCE [LARGE SCALE GENOMIC DNA]</scope>
    <source>
        <strain evidence="1 2">JCM 6307</strain>
    </source>
</reference>
<comment type="caution">
    <text evidence="1">The sequence shown here is derived from an EMBL/GenBank/DDBJ whole genome shotgun (WGS) entry which is preliminary data.</text>
</comment>
<organism evidence="1 2">
    <name type="scientific">Streptomyces thermolineatus</name>
    <dbReference type="NCBI Taxonomy" id="44033"/>
    <lineage>
        <taxon>Bacteria</taxon>
        <taxon>Bacillati</taxon>
        <taxon>Actinomycetota</taxon>
        <taxon>Actinomycetes</taxon>
        <taxon>Kitasatosporales</taxon>
        <taxon>Streptomycetaceae</taxon>
        <taxon>Streptomyces</taxon>
    </lineage>
</organism>
<sequence length="135" mass="13884">MQTQSTSTMTWDPWQPVPYEQTEGAPLLLHGQVANHYRGDIEGEGVQQVLIALSPGGASVFTALERVTGRIGDRSGSFVLQVTGTTGGGTAKATLEVLEGSGTGGLAGLRGSGTYFCDNPGPDGCATVTLDHSFG</sequence>
<dbReference type="RefSeq" id="WP_344384086.1">
    <property type="nucleotide sequence ID" value="NZ_BAAATA010000020.1"/>
</dbReference>
<name>A0ABN3M4J2_9ACTN</name>
<protein>
    <recommendedName>
        <fullName evidence="3">DUF3224 domain-containing protein</fullName>
    </recommendedName>
</protein>